<name>A0A0C9W7L3_9AGAM</name>
<dbReference type="Proteomes" id="UP000053820">
    <property type="component" value="Unassembled WGS sequence"/>
</dbReference>
<evidence type="ECO:0000259" key="2">
    <source>
        <dbReference type="Pfam" id="PF18803"/>
    </source>
</evidence>
<dbReference type="Pfam" id="PF18803">
    <property type="entry name" value="CxC2"/>
    <property type="match status" value="1"/>
</dbReference>
<evidence type="ECO:0000256" key="1">
    <source>
        <dbReference type="SAM" id="MobiDB-lite"/>
    </source>
</evidence>
<keyword evidence="4" id="KW-1185">Reference proteome</keyword>
<accession>A0A0C9W7L3</accession>
<feature type="region of interest" description="Disordered" evidence="1">
    <location>
        <begin position="163"/>
        <end position="182"/>
    </location>
</feature>
<dbReference type="InterPro" id="IPR041457">
    <property type="entry name" value="CxC2_KDZ-assoc"/>
</dbReference>
<organism evidence="3 4">
    <name type="scientific">Hydnomerulius pinastri MD-312</name>
    <dbReference type="NCBI Taxonomy" id="994086"/>
    <lineage>
        <taxon>Eukaryota</taxon>
        <taxon>Fungi</taxon>
        <taxon>Dikarya</taxon>
        <taxon>Basidiomycota</taxon>
        <taxon>Agaricomycotina</taxon>
        <taxon>Agaricomycetes</taxon>
        <taxon>Agaricomycetidae</taxon>
        <taxon>Boletales</taxon>
        <taxon>Boletales incertae sedis</taxon>
        <taxon>Leucogyrophana</taxon>
    </lineage>
</organism>
<feature type="non-terminal residue" evidence="3">
    <location>
        <position position="197"/>
    </location>
</feature>
<reference evidence="3 4" key="1">
    <citation type="submission" date="2014-04" db="EMBL/GenBank/DDBJ databases">
        <title>Evolutionary Origins and Diversification of the Mycorrhizal Mutualists.</title>
        <authorList>
            <consortium name="DOE Joint Genome Institute"/>
            <consortium name="Mycorrhizal Genomics Consortium"/>
            <person name="Kohler A."/>
            <person name="Kuo A."/>
            <person name="Nagy L.G."/>
            <person name="Floudas D."/>
            <person name="Copeland A."/>
            <person name="Barry K.W."/>
            <person name="Cichocki N."/>
            <person name="Veneault-Fourrey C."/>
            <person name="LaButti K."/>
            <person name="Lindquist E.A."/>
            <person name="Lipzen A."/>
            <person name="Lundell T."/>
            <person name="Morin E."/>
            <person name="Murat C."/>
            <person name="Riley R."/>
            <person name="Ohm R."/>
            <person name="Sun H."/>
            <person name="Tunlid A."/>
            <person name="Henrissat B."/>
            <person name="Grigoriev I.V."/>
            <person name="Hibbett D.S."/>
            <person name="Martin F."/>
        </authorList>
    </citation>
    <scope>NUCLEOTIDE SEQUENCE [LARGE SCALE GENOMIC DNA]</scope>
    <source>
        <strain evidence="3 4">MD-312</strain>
    </source>
</reference>
<feature type="domain" description="CxC2-like cysteine cluster KDZ transposase-associated" evidence="2">
    <location>
        <begin position="22"/>
        <end position="134"/>
    </location>
</feature>
<proteinExistence type="predicted"/>
<evidence type="ECO:0000313" key="3">
    <source>
        <dbReference type="EMBL" id="KIJ58482.1"/>
    </source>
</evidence>
<gene>
    <name evidence="3" type="ORF">HYDPIDRAFT_62169</name>
</gene>
<dbReference type="AlphaFoldDB" id="A0A0C9W7L3"/>
<dbReference type="OrthoDB" id="3149508at2759"/>
<dbReference type="EMBL" id="KN839935">
    <property type="protein sequence ID" value="KIJ58482.1"/>
    <property type="molecule type" value="Genomic_DNA"/>
</dbReference>
<protein>
    <recommendedName>
        <fullName evidence="2">CxC2-like cysteine cluster KDZ transposase-associated domain-containing protein</fullName>
    </recommendedName>
</protein>
<dbReference type="HOGENOM" id="CLU_003703_1_0_1"/>
<feature type="non-terminal residue" evidence="3">
    <location>
        <position position="1"/>
    </location>
</feature>
<sequence length="197" mass="22908">HIHHPFHHLQRWTGQFYDSASLQDLGFIWYLGHGGKPCPNNLGDHGSDWSCNRFTVVHSTGVFIHHLKWCRCNDGKLEERHLQLLRAQLFPSTVTRPQSAFSFEVLDHFLIDALECKTSAMSFYQKLRRLTNNACPDSLPDRYRELMRTSRVWRDLKNRKRAGFGHDQERTPGPGDLATFCPTCPQPGINLPERWQQ</sequence>
<evidence type="ECO:0000313" key="4">
    <source>
        <dbReference type="Proteomes" id="UP000053820"/>
    </source>
</evidence>